<comment type="similarity">
    <text evidence="3">Belongs to the RETICULATA family.</text>
</comment>
<evidence type="ECO:0000313" key="12">
    <source>
        <dbReference type="EMBL" id="KAK9828962.1"/>
    </source>
</evidence>
<dbReference type="GO" id="GO:0009507">
    <property type="term" value="C:chloroplast"/>
    <property type="evidence" value="ECO:0007669"/>
    <property type="project" value="UniProtKB-SubCell"/>
</dbReference>
<keyword evidence="13" id="KW-1185">Reference proteome</keyword>
<organism evidence="12 13">
    <name type="scientific">[Myrmecia] bisecta</name>
    <dbReference type="NCBI Taxonomy" id="41462"/>
    <lineage>
        <taxon>Eukaryota</taxon>
        <taxon>Viridiplantae</taxon>
        <taxon>Chlorophyta</taxon>
        <taxon>core chlorophytes</taxon>
        <taxon>Trebouxiophyceae</taxon>
        <taxon>Trebouxiales</taxon>
        <taxon>Trebouxiaceae</taxon>
        <taxon>Myrmecia</taxon>
    </lineage>
</organism>
<proteinExistence type="inferred from homology"/>
<dbReference type="GO" id="GO:0016020">
    <property type="term" value="C:membrane"/>
    <property type="evidence" value="ECO:0007669"/>
    <property type="project" value="UniProtKB-SubCell"/>
</dbReference>
<keyword evidence="4" id="KW-0150">Chloroplast</keyword>
<keyword evidence="7" id="KW-0809">Transit peptide</keyword>
<evidence type="ECO:0000256" key="3">
    <source>
        <dbReference type="ARBA" id="ARBA00010793"/>
    </source>
</evidence>
<comment type="caution">
    <text evidence="12">The sequence shown here is derived from an EMBL/GenBank/DDBJ whole genome shotgun (WGS) entry which is preliminary data.</text>
</comment>
<dbReference type="Proteomes" id="UP001489004">
    <property type="component" value="Unassembled WGS sequence"/>
</dbReference>
<evidence type="ECO:0000256" key="9">
    <source>
        <dbReference type="ARBA" id="ARBA00023136"/>
    </source>
</evidence>
<sequence>MSHQDQGSVSWPLCHHLREVVDLELAASVATAGEEVVEFTYKVFIEQIIGVGAAVIGDMSSRPYWGLYELDFVFSTLVVGSILNFSLMYLLAPTAAAAGVGRQSLLAKLFSEQTLKAWGAPGGHMFERGYPFTARLTNLAYKGLVFALVGFSAGIVGTLMSNTLLAIRKQLDPKFESQNKPPNVLLNAGTWATHMGLSSNLRYQLINGLDMVVQPAVPAGVFKLLTSLLRTGNNLLGGVSFVTLAKLFGVQSSAGDAIKTQVKAEHVAVEKAQERADKLPTSPNLHDTDKRKAVKR</sequence>
<evidence type="ECO:0000256" key="7">
    <source>
        <dbReference type="ARBA" id="ARBA00022946"/>
    </source>
</evidence>
<name>A0AAW1R6N2_9CHLO</name>
<dbReference type="Pfam" id="PF11891">
    <property type="entry name" value="RETICULATA-like"/>
    <property type="match status" value="1"/>
</dbReference>
<gene>
    <name evidence="12" type="ORF">WJX72_003058</name>
</gene>
<keyword evidence="8 11" id="KW-1133">Transmembrane helix</keyword>
<reference evidence="12 13" key="1">
    <citation type="journal article" date="2024" name="Nat. Commun.">
        <title>Phylogenomics reveals the evolutionary origins of lichenization in chlorophyte algae.</title>
        <authorList>
            <person name="Puginier C."/>
            <person name="Libourel C."/>
            <person name="Otte J."/>
            <person name="Skaloud P."/>
            <person name="Haon M."/>
            <person name="Grisel S."/>
            <person name="Petersen M."/>
            <person name="Berrin J.G."/>
            <person name="Delaux P.M."/>
            <person name="Dal Grande F."/>
            <person name="Keller J."/>
        </authorList>
    </citation>
    <scope>NUCLEOTIDE SEQUENCE [LARGE SCALE GENOMIC DNA]</scope>
    <source>
        <strain evidence="12 13">SAG 2043</strain>
    </source>
</reference>
<dbReference type="PANTHER" id="PTHR31620:SF15">
    <property type="entry name" value="PROTEIN RETICULATA-RELATED 2, CHLOROPLASTIC-RELATED"/>
    <property type="match status" value="1"/>
</dbReference>
<feature type="region of interest" description="Disordered" evidence="10">
    <location>
        <begin position="269"/>
        <end position="296"/>
    </location>
</feature>
<evidence type="ECO:0000256" key="11">
    <source>
        <dbReference type="SAM" id="Phobius"/>
    </source>
</evidence>
<evidence type="ECO:0000256" key="10">
    <source>
        <dbReference type="SAM" id="MobiDB-lite"/>
    </source>
</evidence>
<evidence type="ECO:0000256" key="5">
    <source>
        <dbReference type="ARBA" id="ARBA00022640"/>
    </source>
</evidence>
<dbReference type="AlphaFoldDB" id="A0AAW1R6N2"/>
<keyword evidence="6 11" id="KW-0812">Transmembrane</keyword>
<accession>A0AAW1R6N2</accession>
<dbReference type="InterPro" id="IPR021825">
    <property type="entry name" value="RETICULATA-related"/>
</dbReference>
<feature type="compositionally biased region" description="Basic and acidic residues" evidence="10">
    <location>
        <begin position="286"/>
        <end position="296"/>
    </location>
</feature>
<evidence type="ECO:0000256" key="8">
    <source>
        <dbReference type="ARBA" id="ARBA00022989"/>
    </source>
</evidence>
<keyword evidence="5" id="KW-0934">Plastid</keyword>
<feature type="transmembrane region" description="Helical" evidence="11">
    <location>
        <begin position="144"/>
        <end position="167"/>
    </location>
</feature>
<dbReference type="PANTHER" id="PTHR31620">
    <property type="entry name" value="PROTEIN RETICULATA-RELATED 2, CHLOROPLASTIC-RELATED"/>
    <property type="match status" value="1"/>
</dbReference>
<evidence type="ECO:0000256" key="6">
    <source>
        <dbReference type="ARBA" id="ARBA00022692"/>
    </source>
</evidence>
<dbReference type="EMBL" id="JALJOR010000001">
    <property type="protein sequence ID" value="KAK9828962.1"/>
    <property type="molecule type" value="Genomic_DNA"/>
</dbReference>
<protein>
    <submittedName>
        <fullName evidence="12">Uncharacterized protein</fullName>
    </submittedName>
</protein>
<feature type="compositionally biased region" description="Basic and acidic residues" evidence="10">
    <location>
        <begin position="269"/>
        <end position="278"/>
    </location>
</feature>
<comment type="subcellular location">
    <subcellularLocation>
        <location evidence="1">Membrane</location>
        <topology evidence="1">Multi-pass membrane protein</topology>
    </subcellularLocation>
    <subcellularLocation>
        <location evidence="2">Plastid</location>
        <location evidence="2">Chloroplast</location>
    </subcellularLocation>
</comment>
<feature type="transmembrane region" description="Helical" evidence="11">
    <location>
        <begin position="72"/>
        <end position="92"/>
    </location>
</feature>
<evidence type="ECO:0000256" key="1">
    <source>
        <dbReference type="ARBA" id="ARBA00004141"/>
    </source>
</evidence>
<evidence type="ECO:0000313" key="13">
    <source>
        <dbReference type="Proteomes" id="UP001489004"/>
    </source>
</evidence>
<evidence type="ECO:0000256" key="4">
    <source>
        <dbReference type="ARBA" id="ARBA00022528"/>
    </source>
</evidence>
<evidence type="ECO:0000256" key="2">
    <source>
        <dbReference type="ARBA" id="ARBA00004229"/>
    </source>
</evidence>
<keyword evidence="9 11" id="KW-0472">Membrane</keyword>